<protein>
    <recommendedName>
        <fullName evidence="2">Caspase family p20 domain-containing protein</fullName>
    </recommendedName>
</protein>
<accession>A0AB39TT33</accession>
<name>A0AB39TT33_9ACTN</name>
<gene>
    <name evidence="1" type="ORF">AB2U05_29505</name>
</gene>
<dbReference type="EMBL" id="CP163445">
    <property type="protein sequence ID" value="XDQ82325.1"/>
    <property type="molecule type" value="Genomic_DNA"/>
</dbReference>
<sequence length="1483" mass="158693">MGRFSALLIGASAYDEAPLGFVLRDVEQLGEALRGRGVRVEVPRPRAGRPVTANFVNGEVVGFLARAEPGERLLIGLSGHGTHVDGQDYLVPEDIHPELRPYRSGCIAIDWKQELQETPAAQVLFMVDACRQGIRDAMGPPPGWSPSKMRAVAGRKVARLYACAPGELARFVPAEDSTAQAGDGGSFSLFSRAVREVLVSHEGPLNLDELRAGVQERVSALHREHRKPGRPQEVRVLTEAVHAEFVVVGALMVPVVPVVAVTETETEPLPVLPAALDPAKLMADALHQVVTTGRTELLEQFAVIGPAADLVKLSGLTALGRAVDAMWTAAARRRPVEPLVELAIALFDADQADIARHLVDLAVIVRPAEDLVALLTAGDPSSELSGLVQATVVRVVGRRQTSETVDLAVRLYGADCRDLVAQLLSVPRPLEDLPALLDALDAAGLHAETDRLVRDHAADGARSVDNLLARLAAGGRGRDCTAVLTAIVTGSLDRLVEWLAIGEVRSGFAEDAALVLRLAVARREDCHLLMAALRAGGEQGHLRALHEIASDLEPTLLQKLLEDLNEAGAGEDAEAVIRCAVEPFLPIRAAGLAFLLRQQGPAALLPVVFDALCGASAHQVADFLRAAREIGGDGLVGESVAALAERYPATEFNRLAVQLDDPGVYGMAPDLWRNVLDHRPMADLLDMLEGTGEEGRLAMLEGMASSDRPAGDLAELVELPGREALREQIGPRVAASLVARGDEVVKGVLVELLARGWESGTRLVIGQVGEAGQARQQAGLAIWLLREGYGERARWLLDQACETRRTSHLGVLAEFLLAGSEPQLGRYVLADAARRWRTRDLVRMARGLAETGVRKGSQATAQGATYLLTRAVRVRTPTWAAELLLALDAEPQGGLLPLDDLLGEFLTADSCAETVSRIRYLRGAKPGSRLAQGVSDLVWTNASALFQAARQARSAEATECLLAACGDGLPGRPPALQDLLAELRMSGCRTEADLVRDVAVRSQPPDAVAAYLVVFQDGPSSDYVAACGAVAGRPVEEVAAVLARLAGTEGAVEGFARWYTQAADQERCRALLCELFARGKDRLVREVLSAAPWSDSPVALAALFLDADRVGPNGGALIGLAAGLDTLKSVDLVVRVVEGGASPGMRAALLRMLALSSKASEVWTRLQTTGRFEDAADLLDLALPDTDVAIWYRGLLAAPVTVDSSAMVEALGADRPIPEIIASSGRTKALLAAVVLFRPPWDVADLLAGLVRLAAPGDQGALPLLWRLLAFARPVPELVLLFQALMKREQAGDALGIAGELLQDESAARAAEVLEATPWTYGPEHVPGAAGVFVQATIDAWDVAELIQALLKAGYRRAAERVVDELTIVASRPTLVAYTIKKLAEKGLGSEFRDRLIEGFCERQPAEAIAHFLHDLGYRQLDADLEKAIAVVAGTRKADLEVVRSVLMQLSWKDGKVLQRFAAATRERDADPRSSSWWSRWKR</sequence>
<evidence type="ECO:0000313" key="1">
    <source>
        <dbReference type="EMBL" id="XDQ82325.1"/>
    </source>
</evidence>
<dbReference type="SUPFAM" id="SSF52129">
    <property type="entry name" value="Caspase-like"/>
    <property type="match status" value="1"/>
</dbReference>
<dbReference type="Gene3D" id="3.40.50.1460">
    <property type="match status" value="1"/>
</dbReference>
<proteinExistence type="predicted"/>
<reference evidence="1" key="1">
    <citation type="submission" date="2024-07" db="EMBL/GenBank/DDBJ databases">
        <authorList>
            <person name="Yu S.T."/>
        </authorList>
    </citation>
    <scope>NUCLEOTIDE SEQUENCE</scope>
    <source>
        <strain evidence="1">Y1</strain>
    </source>
</reference>
<evidence type="ECO:0008006" key="2">
    <source>
        <dbReference type="Google" id="ProtNLM"/>
    </source>
</evidence>
<dbReference type="InterPro" id="IPR029030">
    <property type="entry name" value="Caspase-like_dom_sf"/>
</dbReference>
<dbReference type="RefSeq" id="WP_369184736.1">
    <property type="nucleotide sequence ID" value="NZ_CP163445.1"/>
</dbReference>
<organism evidence="1">
    <name type="scientific">Streptomyces sp. Y1</name>
    <dbReference type="NCBI Taxonomy" id="3238634"/>
    <lineage>
        <taxon>Bacteria</taxon>
        <taxon>Bacillati</taxon>
        <taxon>Actinomycetota</taxon>
        <taxon>Actinomycetes</taxon>
        <taxon>Kitasatosporales</taxon>
        <taxon>Streptomycetaceae</taxon>
        <taxon>Streptomyces</taxon>
    </lineage>
</organism>